<feature type="transmembrane region" description="Helical" evidence="7">
    <location>
        <begin position="166"/>
        <end position="187"/>
    </location>
</feature>
<dbReference type="InterPro" id="IPR006702">
    <property type="entry name" value="CASP_dom"/>
</dbReference>
<proteinExistence type="inferred from homology"/>
<evidence type="ECO:0000256" key="6">
    <source>
        <dbReference type="ARBA" id="ARBA00023136"/>
    </source>
</evidence>
<comment type="subcellular location">
    <subcellularLocation>
        <location evidence="1 7">Cell membrane</location>
        <topology evidence="1 7">Multi-pass membrane protein</topology>
    </subcellularLocation>
</comment>
<evidence type="ECO:0000256" key="8">
    <source>
        <dbReference type="SAM" id="MobiDB-lite"/>
    </source>
</evidence>
<evidence type="ECO:0000256" key="4">
    <source>
        <dbReference type="ARBA" id="ARBA00022692"/>
    </source>
</evidence>
<keyword evidence="5 7" id="KW-1133">Transmembrane helix</keyword>
<name>A0ABD3CJH2_9LAMI</name>
<dbReference type="GO" id="GO:0005886">
    <property type="term" value="C:plasma membrane"/>
    <property type="evidence" value="ECO:0007669"/>
    <property type="project" value="UniProtKB-SubCell"/>
</dbReference>
<evidence type="ECO:0000313" key="10">
    <source>
        <dbReference type="EMBL" id="KAL3629389.1"/>
    </source>
</evidence>
<evidence type="ECO:0000256" key="7">
    <source>
        <dbReference type="RuleBase" id="RU361233"/>
    </source>
</evidence>
<dbReference type="InterPro" id="IPR006459">
    <property type="entry name" value="CASP/CASPL"/>
</dbReference>
<evidence type="ECO:0000256" key="2">
    <source>
        <dbReference type="ARBA" id="ARBA00007651"/>
    </source>
</evidence>
<comment type="subunit">
    <text evidence="7">Homodimer and heterodimers.</text>
</comment>
<feature type="compositionally biased region" description="Polar residues" evidence="8">
    <location>
        <begin position="15"/>
        <end position="25"/>
    </location>
</feature>
<dbReference type="AlphaFoldDB" id="A0ABD3CJH2"/>
<reference evidence="11" key="1">
    <citation type="journal article" date="2024" name="IScience">
        <title>Strigolactones Initiate the Formation of Haustorium-like Structures in Castilleja.</title>
        <authorList>
            <person name="Buerger M."/>
            <person name="Peterson D."/>
            <person name="Chory J."/>
        </authorList>
    </citation>
    <scope>NUCLEOTIDE SEQUENCE [LARGE SCALE GENOMIC DNA]</scope>
</reference>
<keyword evidence="3 7" id="KW-1003">Cell membrane</keyword>
<gene>
    <name evidence="10" type="ORF">CASFOL_026611</name>
</gene>
<dbReference type="PANTHER" id="PTHR36488">
    <property type="entry name" value="CASP-LIKE PROTEIN 1U1"/>
    <property type="match status" value="1"/>
</dbReference>
<dbReference type="NCBIfam" id="TIGR01569">
    <property type="entry name" value="A_tha_TIGR01569"/>
    <property type="match status" value="1"/>
</dbReference>
<accession>A0ABD3CJH2</accession>
<evidence type="ECO:0000256" key="5">
    <source>
        <dbReference type="ARBA" id="ARBA00022989"/>
    </source>
</evidence>
<evidence type="ECO:0000256" key="1">
    <source>
        <dbReference type="ARBA" id="ARBA00004651"/>
    </source>
</evidence>
<feature type="domain" description="Casparian strip membrane protein" evidence="9">
    <location>
        <begin position="27"/>
        <end position="174"/>
    </location>
</feature>
<evidence type="ECO:0000313" key="11">
    <source>
        <dbReference type="Proteomes" id="UP001632038"/>
    </source>
</evidence>
<dbReference type="Pfam" id="PF04535">
    <property type="entry name" value="CASP_dom"/>
    <property type="match status" value="1"/>
</dbReference>
<evidence type="ECO:0000259" key="9">
    <source>
        <dbReference type="Pfam" id="PF04535"/>
    </source>
</evidence>
<feature type="region of interest" description="Disordered" evidence="8">
    <location>
        <begin position="1"/>
        <end position="26"/>
    </location>
</feature>
<sequence>MPRVHEREDHAGEVSENNAPKNSPPNKGITKVDFVMRLVAAISTLGSTIAVGTINRTIPFLAQFVHLKYRSRELPTFTFFFITNATTTAYLVISLVLSIFHILKSDAKMTRTLLIILDMIILTLLTSGASAAAAIIHLAHRSNGQTNWVSICQRYGSFCERVSGSLAGSFIGVIVLMLLIILSAVALSKS</sequence>
<protein>
    <recommendedName>
        <fullName evidence="7">CASP-like protein</fullName>
    </recommendedName>
</protein>
<keyword evidence="11" id="KW-1185">Reference proteome</keyword>
<feature type="transmembrane region" description="Helical" evidence="7">
    <location>
        <begin position="74"/>
        <end position="100"/>
    </location>
</feature>
<keyword evidence="6 7" id="KW-0472">Membrane</keyword>
<comment type="similarity">
    <text evidence="2 7">Belongs to the Casparian strip membrane proteins (CASP) family.</text>
</comment>
<evidence type="ECO:0000256" key="3">
    <source>
        <dbReference type="ARBA" id="ARBA00022475"/>
    </source>
</evidence>
<feature type="transmembrane region" description="Helical" evidence="7">
    <location>
        <begin position="112"/>
        <end position="139"/>
    </location>
</feature>
<keyword evidence="4 7" id="KW-0812">Transmembrane</keyword>
<dbReference type="EMBL" id="JAVIJP010000034">
    <property type="protein sequence ID" value="KAL3629389.1"/>
    <property type="molecule type" value="Genomic_DNA"/>
</dbReference>
<organism evidence="10 11">
    <name type="scientific">Castilleja foliolosa</name>
    <dbReference type="NCBI Taxonomy" id="1961234"/>
    <lineage>
        <taxon>Eukaryota</taxon>
        <taxon>Viridiplantae</taxon>
        <taxon>Streptophyta</taxon>
        <taxon>Embryophyta</taxon>
        <taxon>Tracheophyta</taxon>
        <taxon>Spermatophyta</taxon>
        <taxon>Magnoliopsida</taxon>
        <taxon>eudicotyledons</taxon>
        <taxon>Gunneridae</taxon>
        <taxon>Pentapetalae</taxon>
        <taxon>asterids</taxon>
        <taxon>lamiids</taxon>
        <taxon>Lamiales</taxon>
        <taxon>Orobanchaceae</taxon>
        <taxon>Pedicularideae</taxon>
        <taxon>Castillejinae</taxon>
        <taxon>Castilleja</taxon>
    </lineage>
</organism>
<dbReference type="PANTHER" id="PTHR36488:SF12">
    <property type="entry name" value="CASP-LIKE PROTEIN"/>
    <property type="match status" value="1"/>
</dbReference>
<feature type="transmembrane region" description="Helical" evidence="7">
    <location>
        <begin position="34"/>
        <end position="54"/>
    </location>
</feature>
<dbReference type="InterPro" id="IPR044173">
    <property type="entry name" value="CASPL"/>
</dbReference>
<dbReference type="Proteomes" id="UP001632038">
    <property type="component" value="Unassembled WGS sequence"/>
</dbReference>
<feature type="compositionally biased region" description="Basic and acidic residues" evidence="8">
    <location>
        <begin position="1"/>
        <end position="13"/>
    </location>
</feature>
<comment type="caution">
    <text evidence="10">The sequence shown here is derived from an EMBL/GenBank/DDBJ whole genome shotgun (WGS) entry which is preliminary data.</text>
</comment>